<evidence type="ECO:0000256" key="10">
    <source>
        <dbReference type="ARBA" id="ARBA00023027"/>
    </source>
</evidence>
<proteinExistence type="inferred from homology"/>
<sequence>MLVDLVDLGDMVDFVDAVREGVILLAERGGDLKMRVATSAQIAELDRRATKDHGISVAQLMDAAGRRVAQAAEIMLREHGGRRVVVMAGRGSNGGDGLVAARYLAAGAEVAALFVAPKEEFGGESAQALAAASEAGVSFLAGDAARHEDAIAKADLIIDALFGTGFRGTARGDAVGLIEAANRSGKPILAVDVPSGLQADTGTWDGPCVRASVTVTMGLPKVGVVLFPGAEMAGALYVGDIGYPQALMDDPSITTWLVTSAKVRELLPRRRPDTHKGTYGHVLILAGSVGYTGAAVLSTFGALRSGAGLVTVAVPQSVYPIVASKVTEGIAMPLADDGSALSPSAMARVDELLASCDVVAAGPGLSPAPGVARVVEELLGRDKPLVLDADGLNVLAGRADRLAKARPPLVITPHPGELGRLLKQPTPKIVEDRLGAARAAAARFRCVVVLKSAHTVVAKPDGEAAIVRTGNPGMASGGMGDVLTGAVAALIGQGLAPFEAAVAAAYLHGLAGDLCAHERGQVGLLASDVADRLPHAIHRVEAGLQVDPIRELRD</sequence>
<keyword evidence="12 17" id="KW-0456">Lyase</keyword>
<dbReference type="Pfam" id="PF03853">
    <property type="entry name" value="YjeF_N"/>
    <property type="match status" value="1"/>
</dbReference>
<dbReference type="GO" id="GO:0046496">
    <property type="term" value="P:nicotinamide nucleotide metabolic process"/>
    <property type="evidence" value="ECO:0007669"/>
    <property type="project" value="UniProtKB-UniRule"/>
</dbReference>
<comment type="similarity">
    <text evidence="18">Belongs to the NnrE/AIBP family.</text>
</comment>
<dbReference type="PANTHER" id="PTHR12592:SF0">
    <property type="entry name" value="ATP-DEPENDENT (S)-NAD(P)H-HYDRATE DEHYDRATASE"/>
    <property type="match status" value="1"/>
</dbReference>
<keyword evidence="8 17" id="KW-0521">NADP</keyword>
<dbReference type="PIRSF" id="PIRSF017184">
    <property type="entry name" value="Nnr"/>
    <property type="match status" value="1"/>
</dbReference>
<accession>A0A537KYB5</accession>
<evidence type="ECO:0000256" key="14">
    <source>
        <dbReference type="ARBA" id="ARBA00025153"/>
    </source>
</evidence>
<evidence type="ECO:0000256" key="8">
    <source>
        <dbReference type="ARBA" id="ARBA00022857"/>
    </source>
</evidence>
<evidence type="ECO:0000256" key="9">
    <source>
        <dbReference type="ARBA" id="ARBA00022958"/>
    </source>
</evidence>
<feature type="domain" description="YjeF N-terminal" evidence="21">
    <location>
        <begin position="42"/>
        <end position="249"/>
    </location>
</feature>
<keyword evidence="10 17" id="KW-0520">NAD</keyword>
<feature type="binding site" evidence="17">
    <location>
        <position position="364"/>
    </location>
    <ligand>
        <name>(6S)-NADPHX</name>
        <dbReference type="ChEBI" id="CHEBI:64076"/>
    </ligand>
</feature>
<feature type="binding site" evidence="18">
    <location>
        <position position="93"/>
    </location>
    <ligand>
        <name>K(+)</name>
        <dbReference type="ChEBI" id="CHEBI:29103"/>
    </ligand>
</feature>
<keyword evidence="5 18" id="KW-0479">Metal-binding</keyword>
<comment type="catalytic activity">
    <reaction evidence="16 17 19">
        <text>(6S)-NADPHX + ADP = AMP + phosphate + NADPH + H(+)</text>
        <dbReference type="Rhea" id="RHEA:32235"/>
        <dbReference type="ChEBI" id="CHEBI:15378"/>
        <dbReference type="ChEBI" id="CHEBI:43474"/>
        <dbReference type="ChEBI" id="CHEBI:57783"/>
        <dbReference type="ChEBI" id="CHEBI:64076"/>
        <dbReference type="ChEBI" id="CHEBI:456215"/>
        <dbReference type="ChEBI" id="CHEBI:456216"/>
        <dbReference type="EC" id="4.2.1.136"/>
    </reaction>
</comment>
<evidence type="ECO:0000256" key="12">
    <source>
        <dbReference type="ARBA" id="ARBA00023239"/>
    </source>
</evidence>
<comment type="subunit">
    <text evidence="17">Homotetramer.</text>
</comment>
<dbReference type="Gene3D" id="3.40.50.10260">
    <property type="entry name" value="YjeF N-terminal domain"/>
    <property type="match status" value="1"/>
</dbReference>
<dbReference type="CDD" id="cd01171">
    <property type="entry name" value="YXKO-related"/>
    <property type="match status" value="1"/>
</dbReference>
<evidence type="ECO:0000256" key="18">
    <source>
        <dbReference type="HAMAP-Rule" id="MF_01966"/>
    </source>
</evidence>
<dbReference type="GO" id="GO:0046872">
    <property type="term" value="F:metal ion binding"/>
    <property type="evidence" value="ECO:0007669"/>
    <property type="project" value="UniProtKB-UniRule"/>
</dbReference>
<comment type="catalytic activity">
    <reaction evidence="1 18 19">
        <text>(6R)-NADHX = (6S)-NADHX</text>
        <dbReference type="Rhea" id="RHEA:32215"/>
        <dbReference type="ChEBI" id="CHEBI:64074"/>
        <dbReference type="ChEBI" id="CHEBI:64075"/>
        <dbReference type="EC" id="5.1.99.6"/>
    </reaction>
</comment>
<dbReference type="GO" id="GO:0052856">
    <property type="term" value="F:NAD(P)HX epimerase activity"/>
    <property type="evidence" value="ECO:0007669"/>
    <property type="project" value="UniProtKB-UniRule"/>
</dbReference>
<comment type="catalytic activity">
    <reaction evidence="2 18 19">
        <text>(6R)-NADPHX = (6S)-NADPHX</text>
        <dbReference type="Rhea" id="RHEA:32227"/>
        <dbReference type="ChEBI" id="CHEBI:64076"/>
        <dbReference type="ChEBI" id="CHEBI:64077"/>
        <dbReference type="EC" id="5.1.99.6"/>
    </reaction>
</comment>
<dbReference type="PROSITE" id="PS51383">
    <property type="entry name" value="YJEF_C_3"/>
    <property type="match status" value="1"/>
</dbReference>
<comment type="function">
    <text evidence="18">Catalyzes the epimerization of the S- and R-forms of NAD(P)HX, a damaged form of NAD(P)H that is a result of enzymatic or heat-dependent hydration. This is a prerequisite for the S-specific NAD(P)H-hydrate dehydratase to allow the repair of both epimers of NAD(P)HX.</text>
</comment>
<keyword evidence="11 18" id="KW-0413">Isomerase</keyword>
<comment type="caution">
    <text evidence="22">The sequence shown here is derived from an EMBL/GenBank/DDBJ whole genome shotgun (WGS) entry which is preliminary data.</text>
</comment>
<name>A0A537KYB5_9BACT</name>
<evidence type="ECO:0000256" key="17">
    <source>
        <dbReference type="HAMAP-Rule" id="MF_01965"/>
    </source>
</evidence>
<dbReference type="Gene3D" id="3.40.1190.20">
    <property type="match status" value="1"/>
</dbReference>
<feature type="binding site" evidence="17">
    <location>
        <position position="294"/>
    </location>
    <ligand>
        <name>(6S)-NADPHX</name>
        <dbReference type="ChEBI" id="CHEBI:64076"/>
    </ligand>
</feature>
<feature type="binding site" evidence="18">
    <location>
        <begin position="92"/>
        <end position="96"/>
    </location>
    <ligand>
        <name>(6S)-NADPHX</name>
        <dbReference type="ChEBI" id="CHEBI:64076"/>
    </ligand>
</feature>
<comment type="similarity">
    <text evidence="4 19">In the C-terminal section; belongs to the NnrD/CARKD family.</text>
</comment>
<dbReference type="PANTHER" id="PTHR12592">
    <property type="entry name" value="ATP-DEPENDENT (S)-NAD(P)H-HYDRATE DEHYDRATASE FAMILY MEMBER"/>
    <property type="match status" value="1"/>
</dbReference>
<dbReference type="PROSITE" id="PS01050">
    <property type="entry name" value="YJEF_C_2"/>
    <property type="match status" value="1"/>
</dbReference>
<evidence type="ECO:0000256" key="7">
    <source>
        <dbReference type="ARBA" id="ARBA00022840"/>
    </source>
</evidence>
<evidence type="ECO:0000256" key="4">
    <source>
        <dbReference type="ARBA" id="ARBA00009524"/>
    </source>
</evidence>
<evidence type="ECO:0000256" key="19">
    <source>
        <dbReference type="PIRNR" id="PIRNR017184"/>
    </source>
</evidence>
<feature type="binding site" evidence="17">
    <location>
        <position position="414"/>
    </location>
    <ligand>
        <name>(6S)-NADPHX</name>
        <dbReference type="ChEBI" id="CHEBI:64076"/>
    </ligand>
</feature>
<comment type="similarity">
    <text evidence="3 19">In the N-terminal section; belongs to the NnrE/AIBP family.</text>
</comment>
<dbReference type="SUPFAM" id="SSF64153">
    <property type="entry name" value="YjeF N-terminal domain-like"/>
    <property type="match status" value="1"/>
</dbReference>
<comment type="caution">
    <text evidence="18">Lacks conserved residue(s) required for the propagation of feature annotation.</text>
</comment>
<evidence type="ECO:0000256" key="13">
    <source>
        <dbReference type="ARBA" id="ARBA00023268"/>
    </source>
</evidence>
<feature type="binding site" evidence="18">
    <location>
        <position position="195"/>
    </location>
    <ligand>
        <name>K(+)</name>
        <dbReference type="ChEBI" id="CHEBI:29103"/>
    </ligand>
</feature>
<dbReference type="GO" id="GO:0110051">
    <property type="term" value="P:metabolite repair"/>
    <property type="evidence" value="ECO:0007669"/>
    <property type="project" value="TreeGrafter"/>
</dbReference>
<feature type="binding site" evidence="18">
    <location>
        <begin position="163"/>
        <end position="169"/>
    </location>
    <ligand>
        <name>(6S)-NADPHX</name>
        <dbReference type="ChEBI" id="CHEBI:64076"/>
    </ligand>
</feature>
<dbReference type="PROSITE" id="PS51385">
    <property type="entry name" value="YJEF_N"/>
    <property type="match status" value="1"/>
</dbReference>
<keyword evidence="6 17" id="KW-0547">Nucleotide-binding</keyword>
<evidence type="ECO:0000256" key="15">
    <source>
        <dbReference type="ARBA" id="ARBA00048238"/>
    </source>
</evidence>
<dbReference type="Pfam" id="PF01256">
    <property type="entry name" value="Carb_kinase"/>
    <property type="match status" value="1"/>
</dbReference>
<comment type="function">
    <text evidence="14 19">Bifunctional enzyme that catalyzes the epimerization of the S- and R-forms of NAD(P)HX and the dehydration of the S-form of NAD(P)HX at the expense of ADP, which is converted to AMP. This allows the repair of both epimers of NAD(P)HX, a damaged form of NAD(P)H that is a result of enzymatic or heat-dependent hydration.</text>
</comment>
<dbReference type="InterPro" id="IPR036652">
    <property type="entry name" value="YjeF_N_dom_sf"/>
</dbReference>
<dbReference type="HAMAP" id="MF_01966">
    <property type="entry name" value="NADHX_epimerase"/>
    <property type="match status" value="1"/>
</dbReference>
<evidence type="ECO:0000256" key="3">
    <source>
        <dbReference type="ARBA" id="ARBA00006001"/>
    </source>
</evidence>
<dbReference type="InterPro" id="IPR017953">
    <property type="entry name" value="Carbohydrate_kinase_pred_CS"/>
</dbReference>
<organism evidence="22 23">
    <name type="scientific">Candidatus Segetimicrobium genomatis</name>
    <dbReference type="NCBI Taxonomy" id="2569760"/>
    <lineage>
        <taxon>Bacteria</taxon>
        <taxon>Bacillati</taxon>
        <taxon>Candidatus Sysuimicrobiota</taxon>
        <taxon>Candidatus Sysuimicrobiia</taxon>
        <taxon>Candidatus Sysuimicrobiales</taxon>
        <taxon>Candidatus Segetimicrobiaceae</taxon>
        <taxon>Candidatus Segetimicrobium</taxon>
    </lineage>
</organism>
<comment type="catalytic activity">
    <reaction evidence="15 17 19">
        <text>(6S)-NADHX + ADP = AMP + phosphate + NADH + H(+)</text>
        <dbReference type="Rhea" id="RHEA:32223"/>
        <dbReference type="ChEBI" id="CHEBI:15378"/>
        <dbReference type="ChEBI" id="CHEBI:43474"/>
        <dbReference type="ChEBI" id="CHEBI:57945"/>
        <dbReference type="ChEBI" id="CHEBI:64074"/>
        <dbReference type="ChEBI" id="CHEBI:456215"/>
        <dbReference type="ChEBI" id="CHEBI:456216"/>
        <dbReference type="EC" id="4.2.1.136"/>
    </reaction>
</comment>
<dbReference type="InterPro" id="IPR000631">
    <property type="entry name" value="CARKD"/>
</dbReference>
<dbReference type="GO" id="GO:0005524">
    <property type="term" value="F:ATP binding"/>
    <property type="evidence" value="ECO:0007669"/>
    <property type="project" value="UniProtKB-UniRule"/>
</dbReference>
<dbReference type="InterPro" id="IPR029056">
    <property type="entry name" value="Ribokinase-like"/>
</dbReference>
<comment type="cofactor">
    <cofactor evidence="18 19">
        <name>K(+)</name>
        <dbReference type="ChEBI" id="CHEBI:29103"/>
    </cofactor>
    <text evidence="18 19">Binds 1 potassium ion per subunit.</text>
</comment>
<comment type="similarity">
    <text evidence="17">Belongs to the NnrD/CARKD family.</text>
</comment>
<dbReference type="EC" id="4.2.1.136" evidence="19"/>
<dbReference type="Proteomes" id="UP000319353">
    <property type="component" value="Unassembled WGS sequence"/>
</dbReference>
<evidence type="ECO:0000256" key="16">
    <source>
        <dbReference type="ARBA" id="ARBA00049209"/>
    </source>
</evidence>
<feature type="binding site" evidence="17">
    <location>
        <begin position="451"/>
        <end position="455"/>
    </location>
    <ligand>
        <name>AMP</name>
        <dbReference type="ChEBI" id="CHEBI:456215"/>
    </ligand>
</feature>
<feature type="binding site" evidence="18">
    <location>
        <position position="192"/>
    </location>
    <ligand>
        <name>(6S)-NADPHX</name>
        <dbReference type="ChEBI" id="CHEBI:64076"/>
    </ligand>
</feature>
<keyword evidence="9 18" id="KW-0630">Potassium</keyword>
<evidence type="ECO:0000256" key="5">
    <source>
        <dbReference type="ARBA" id="ARBA00022723"/>
    </source>
</evidence>
<feature type="binding site" evidence="17">
    <location>
        <position position="481"/>
    </location>
    <ligand>
        <name>(6S)-NADPHX</name>
        <dbReference type="ChEBI" id="CHEBI:64076"/>
    </ligand>
</feature>
<comment type="cofactor">
    <cofactor evidence="17">
        <name>Mg(2+)</name>
        <dbReference type="ChEBI" id="CHEBI:18420"/>
    </cofactor>
</comment>
<dbReference type="InterPro" id="IPR030677">
    <property type="entry name" value="Nnr"/>
</dbReference>
<dbReference type="AlphaFoldDB" id="A0A537KYB5"/>
<dbReference type="EC" id="5.1.99.6" evidence="19"/>
<evidence type="ECO:0000256" key="6">
    <source>
        <dbReference type="ARBA" id="ARBA00022741"/>
    </source>
</evidence>
<evidence type="ECO:0000259" key="20">
    <source>
        <dbReference type="PROSITE" id="PS51383"/>
    </source>
</evidence>
<dbReference type="EMBL" id="VBAL01000111">
    <property type="protein sequence ID" value="TMJ00744.1"/>
    <property type="molecule type" value="Genomic_DNA"/>
</dbReference>
<feature type="domain" description="YjeF C-terminal" evidence="20">
    <location>
        <begin position="259"/>
        <end position="540"/>
    </location>
</feature>
<dbReference type="NCBIfam" id="TIGR00196">
    <property type="entry name" value="yjeF_cterm"/>
    <property type="match status" value="1"/>
</dbReference>
<gene>
    <name evidence="18" type="primary">nnrE</name>
    <name evidence="17" type="synonym">nnrD</name>
    <name evidence="22" type="ORF">E6H01_08580</name>
</gene>
<evidence type="ECO:0000313" key="23">
    <source>
        <dbReference type="Proteomes" id="UP000319353"/>
    </source>
</evidence>
<evidence type="ECO:0000259" key="21">
    <source>
        <dbReference type="PROSITE" id="PS51385"/>
    </source>
</evidence>
<evidence type="ECO:0000256" key="1">
    <source>
        <dbReference type="ARBA" id="ARBA00000013"/>
    </source>
</evidence>
<dbReference type="GO" id="GO:0052855">
    <property type="term" value="F:ADP-dependent NAD(P)H-hydrate dehydratase activity"/>
    <property type="evidence" value="ECO:0007669"/>
    <property type="project" value="UniProtKB-UniRule"/>
</dbReference>
<evidence type="ECO:0000256" key="11">
    <source>
        <dbReference type="ARBA" id="ARBA00023235"/>
    </source>
</evidence>
<comment type="function">
    <text evidence="17">Catalyzes the dehydration of the S-form of NAD(P)HX at the expense of ADP, which is converted to AMP. Together with NAD(P)HX epimerase, which catalyzes the epimerization of the S- and R-forms, the enzyme allows the repair of both epimers of NAD(P)HX, a damaged form of NAD(P)H that is a result of enzymatic or heat-dependent hydration.</text>
</comment>
<evidence type="ECO:0000256" key="2">
    <source>
        <dbReference type="ARBA" id="ARBA00000909"/>
    </source>
</evidence>
<dbReference type="HAMAP" id="MF_01965">
    <property type="entry name" value="NADHX_dehydratase"/>
    <property type="match status" value="1"/>
</dbReference>
<dbReference type="InterPro" id="IPR004443">
    <property type="entry name" value="YjeF_N_dom"/>
</dbReference>
<protein>
    <recommendedName>
        <fullName evidence="19">Bifunctional NAD(P)H-hydrate repair enzyme</fullName>
    </recommendedName>
    <alternativeName>
        <fullName evidence="19">Nicotinamide nucleotide repair protein</fullName>
    </alternativeName>
    <domain>
        <recommendedName>
            <fullName evidence="19">ADP-dependent (S)-NAD(P)H-hydrate dehydratase</fullName>
            <ecNumber evidence="19">4.2.1.136</ecNumber>
        </recommendedName>
        <alternativeName>
            <fullName evidence="19">ADP-dependent NAD(P)HX dehydratase</fullName>
        </alternativeName>
    </domain>
    <domain>
        <recommendedName>
            <fullName evidence="19">NAD(P)H-hydrate epimerase</fullName>
            <ecNumber evidence="19">5.1.99.6</ecNumber>
        </recommendedName>
    </domain>
</protein>
<keyword evidence="13" id="KW-0511">Multifunctional enzyme</keyword>
<dbReference type="NCBIfam" id="TIGR00197">
    <property type="entry name" value="yjeF_nterm"/>
    <property type="match status" value="1"/>
</dbReference>
<feature type="binding site" evidence="18">
    <location>
        <position position="159"/>
    </location>
    <ligand>
        <name>K(+)</name>
        <dbReference type="ChEBI" id="CHEBI:29103"/>
    </ligand>
</feature>
<reference evidence="22 23" key="1">
    <citation type="journal article" date="2019" name="Nat. Microbiol.">
        <title>Mediterranean grassland soil C-N compound turnover is dependent on rainfall and depth, and is mediated by genomically divergent microorganisms.</title>
        <authorList>
            <person name="Diamond S."/>
            <person name="Andeer P.F."/>
            <person name="Li Z."/>
            <person name="Crits-Christoph A."/>
            <person name="Burstein D."/>
            <person name="Anantharaman K."/>
            <person name="Lane K.R."/>
            <person name="Thomas B.C."/>
            <person name="Pan C."/>
            <person name="Northen T.R."/>
            <person name="Banfield J.F."/>
        </authorList>
    </citation>
    <scope>NUCLEOTIDE SEQUENCE [LARGE SCALE GENOMIC DNA]</scope>
    <source>
        <strain evidence="22">NP_4</strain>
    </source>
</reference>
<feature type="binding site" evidence="17">
    <location>
        <position position="480"/>
    </location>
    <ligand>
        <name>AMP</name>
        <dbReference type="ChEBI" id="CHEBI:456215"/>
    </ligand>
</feature>
<evidence type="ECO:0000313" key="22">
    <source>
        <dbReference type="EMBL" id="TMJ00744.1"/>
    </source>
</evidence>
<dbReference type="SUPFAM" id="SSF53613">
    <property type="entry name" value="Ribokinase-like"/>
    <property type="match status" value="1"/>
</dbReference>
<keyword evidence="7 17" id="KW-0067">ATP-binding</keyword>